<reference evidence="2 3" key="1">
    <citation type="submission" date="2023-10" db="EMBL/GenBank/DDBJ databases">
        <title>Comparative genomics analysis reveals potential genetic determinants of host preference in Cryptosporidium xiaoi.</title>
        <authorList>
            <person name="Xiao L."/>
            <person name="Li J."/>
        </authorList>
    </citation>
    <scope>NUCLEOTIDE SEQUENCE [LARGE SCALE GENOMIC DNA]</scope>
    <source>
        <strain evidence="2 3">52996</strain>
    </source>
</reference>
<dbReference type="GO" id="GO:0030688">
    <property type="term" value="C:preribosome, small subunit precursor"/>
    <property type="evidence" value="ECO:0007669"/>
    <property type="project" value="TreeGrafter"/>
</dbReference>
<evidence type="ECO:0000256" key="1">
    <source>
        <dbReference type="ARBA" id="ARBA00007114"/>
    </source>
</evidence>
<keyword evidence="3" id="KW-1185">Reference proteome</keyword>
<dbReference type="GO" id="GO:0005730">
    <property type="term" value="C:nucleolus"/>
    <property type="evidence" value="ECO:0007669"/>
    <property type="project" value="TreeGrafter"/>
</dbReference>
<dbReference type="GO" id="GO:0006364">
    <property type="term" value="P:rRNA processing"/>
    <property type="evidence" value="ECO:0007669"/>
    <property type="project" value="TreeGrafter"/>
</dbReference>
<name>A0AAV9XSC0_9CRYT</name>
<evidence type="ECO:0000313" key="2">
    <source>
        <dbReference type="EMBL" id="KAK6587640.1"/>
    </source>
</evidence>
<dbReference type="EMBL" id="JAWDEY010000036">
    <property type="protein sequence ID" value="KAK6587640.1"/>
    <property type="molecule type" value="Genomic_DNA"/>
</dbReference>
<dbReference type="PANTHER" id="PTHR12821">
    <property type="entry name" value="BYSTIN"/>
    <property type="match status" value="1"/>
</dbReference>
<sequence length="463" mass="53638">MPKFKKSLNKLSKVRNPLHIDIELSKNPYYKCKERKTSDCDSIEEYIEGEQKYTRVPDNIGKKILEEANRQLLQDFDEDSFSDLQLDKSVIKDNIENKLNLPIDEFGYIYVNENEVGAKDNMGLDDSYWSELLNKCADENNELYEGQNKSDFVSLIISKLRDNASESSKNYLDTQNSIQLPEKVQLVYSSIGKWLTKYKSGKLPKAFTIIPRLENWEEILNITEPHNWTPNAMSEAVRIFCSNLSPNDSLKFYSEILYPIVREDISKNYGKLNYHYYQALKKAMFKHSAWFKGILLPLAADESCTVKEAIIIGSILAKVSIPVLHAAAAIIKLSQINPWNTCQTHFIMILLSKKYSMPRKVINELVESFYKFNRGANSKTSDNVILFSHNNVNLNSKSILTNTILPVTWHKTLLTFVQRYKYEFYSDQIIKLHELVKNQYHYLISPEIIRELSHSLVQTPIET</sequence>
<protein>
    <recommendedName>
        <fullName evidence="4">Bystin family protein</fullName>
    </recommendedName>
</protein>
<organism evidence="2 3">
    <name type="scientific">Cryptosporidium xiaoi</name>
    <dbReference type="NCBI Taxonomy" id="659607"/>
    <lineage>
        <taxon>Eukaryota</taxon>
        <taxon>Sar</taxon>
        <taxon>Alveolata</taxon>
        <taxon>Apicomplexa</taxon>
        <taxon>Conoidasida</taxon>
        <taxon>Coccidia</taxon>
        <taxon>Eucoccidiorida</taxon>
        <taxon>Eimeriorina</taxon>
        <taxon>Cryptosporidiidae</taxon>
        <taxon>Cryptosporidium</taxon>
    </lineage>
</organism>
<evidence type="ECO:0000313" key="3">
    <source>
        <dbReference type="Proteomes" id="UP001311799"/>
    </source>
</evidence>
<proteinExistence type="inferred from homology"/>
<dbReference type="GO" id="GO:0005737">
    <property type="term" value="C:cytoplasm"/>
    <property type="evidence" value="ECO:0007669"/>
    <property type="project" value="TreeGrafter"/>
</dbReference>
<comment type="similarity">
    <text evidence="1">Belongs to the bystin family.</text>
</comment>
<gene>
    <name evidence="2" type="ORF">RS030_81288</name>
</gene>
<accession>A0AAV9XSC0</accession>
<dbReference type="GO" id="GO:0030515">
    <property type="term" value="F:snoRNA binding"/>
    <property type="evidence" value="ECO:0007669"/>
    <property type="project" value="TreeGrafter"/>
</dbReference>
<dbReference type="Pfam" id="PF05291">
    <property type="entry name" value="Bystin"/>
    <property type="match status" value="1"/>
</dbReference>
<evidence type="ECO:0008006" key="4">
    <source>
        <dbReference type="Google" id="ProtNLM"/>
    </source>
</evidence>
<dbReference type="PANTHER" id="PTHR12821:SF0">
    <property type="entry name" value="BYSTIN"/>
    <property type="match status" value="1"/>
</dbReference>
<dbReference type="AlphaFoldDB" id="A0AAV9XSC0"/>
<dbReference type="Proteomes" id="UP001311799">
    <property type="component" value="Unassembled WGS sequence"/>
</dbReference>
<comment type="caution">
    <text evidence="2">The sequence shown here is derived from an EMBL/GenBank/DDBJ whole genome shotgun (WGS) entry which is preliminary data.</text>
</comment>
<dbReference type="InterPro" id="IPR007955">
    <property type="entry name" value="Bystin"/>
</dbReference>